<dbReference type="InterPro" id="IPR036566">
    <property type="entry name" value="PYNP-like_C_sf"/>
</dbReference>
<dbReference type="InterPro" id="IPR018090">
    <property type="entry name" value="Pyrmidine_PPas_bac/euk"/>
</dbReference>
<dbReference type="PANTHER" id="PTHR10515:SF0">
    <property type="entry name" value="THYMIDINE PHOSPHORYLASE"/>
    <property type="match status" value="1"/>
</dbReference>
<dbReference type="PIRSF" id="PIRSF000478">
    <property type="entry name" value="TP_PyNP"/>
    <property type="match status" value="1"/>
</dbReference>
<feature type="domain" description="Pyrimidine nucleoside phosphorylase C-terminal" evidence="7">
    <location>
        <begin position="372"/>
        <end position="445"/>
    </location>
</feature>
<dbReference type="InterPro" id="IPR036320">
    <property type="entry name" value="Glycosyl_Trfase_fam3_N_dom_sf"/>
</dbReference>
<dbReference type="InterPro" id="IPR000312">
    <property type="entry name" value="Glycosyl_Trfase_fam3"/>
</dbReference>
<dbReference type="EMBL" id="ANOG01001062">
    <property type="protein sequence ID" value="EMI15627.1"/>
    <property type="molecule type" value="Genomic_DNA"/>
</dbReference>
<dbReference type="GO" id="GO:0004645">
    <property type="term" value="F:1,4-alpha-oligoglucan phosphorylase activity"/>
    <property type="evidence" value="ECO:0007669"/>
    <property type="project" value="InterPro"/>
</dbReference>
<dbReference type="InterPro" id="IPR017872">
    <property type="entry name" value="Pyrmidine_PPase_CS"/>
</dbReference>
<dbReference type="Pfam" id="PF02885">
    <property type="entry name" value="Glycos_trans_3N"/>
    <property type="match status" value="1"/>
</dbReference>
<dbReference type="GO" id="GO:0005829">
    <property type="term" value="C:cytosol"/>
    <property type="evidence" value="ECO:0007669"/>
    <property type="project" value="TreeGrafter"/>
</dbReference>
<dbReference type="InterPro" id="IPR013102">
    <property type="entry name" value="PYNP_C"/>
</dbReference>
<dbReference type="Pfam" id="PF07831">
    <property type="entry name" value="PYNP_C"/>
    <property type="match status" value="1"/>
</dbReference>
<dbReference type="Gene3D" id="1.20.970.10">
    <property type="entry name" value="Transferase, Pyrimidine Nucleoside Phosphorylase, Chain C"/>
    <property type="match status" value="1"/>
</dbReference>
<evidence type="ECO:0000313" key="8">
    <source>
        <dbReference type="EMBL" id="EMI15627.1"/>
    </source>
</evidence>
<keyword evidence="5" id="KW-0808">Transferase</keyword>
<dbReference type="GO" id="GO:0006206">
    <property type="term" value="P:pyrimidine nucleobase metabolic process"/>
    <property type="evidence" value="ECO:0007669"/>
    <property type="project" value="InterPro"/>
</dbReference>
<dbReference type="GO" id="GO:0009032">
    <property type="term" value="F:thymidine phosphorylase activity"/>
    <property type="evidence" value="ECO:0007669"/>
    <property type="project" value="UniProtKB-EC"/>
</dbReference>
<comment type="caution">
    <text evidence="8">The sequence shown here is derived from an EMBL/GenBank/DDBJ whole genome shotgun (WGS) entry which is preliminary data.</text>
</comment>
<dbReference type="SUPFAM" id="SSF52418">
    <property type="entry name" value="Nucleoside phosphorylase/phosphoribosyltransferase catalytic domain"/>
    <property type="match status" value="1"/>
</dbReference>
<dbReference type="SMART" id="SM00941">
    <property type="entry name" value="PYNP_C"/>
    <property type="match status" value="1"/>
</dbReference>
<dbReference type="NCBIfam" id="NF004490">
    <property type="entry name" value="PRK05820.1"/>
    <property type="match status" value="1"/>
</dbReference>
<accession>M5RJS3</accession>
<comment type="similarity">
    <text evidence="1">Belongs to the thymidine/pyrimidine-nucleoside phosphorylase family.</text>
</comment>
<dbReference type="PANTHER" id="PTHR10515">
    <property type="entry name" value="THYMIDINE PHOSPHORYLASE"/>
    <property type="match status" value="1"/>
</dbReference>
<keyword evidence="4" id="KW-0328">Glycosyltransferase</keyword>
<dbReference type="PATRIC" id="fig|1265738.3.peg.7433"/>
<dbReference type="FunFam" id="3.40.1030.10:FF:000003">
    <property type="entry name" value="Pyrimidine-nucleoside phosphorylase"/>
    <property type="match status" value="1"/>
</dbReference>
<name>M5RJS3_9BACT</name>
<gene>
    <name evidence="8" type="ORF">RMSM_07453</name>
</gene>
<dbReference type="Pfam" id="PF00591">
    <property type="entry name" value="Glycos_transf_3"/>
    <property type="match status" value="1"/>
</dbReference>
<dbReference type="Gene3D" id="3.90.1170.30">
    <property type="entry name" value="Pyrimidine nucleoside phosphorylase-like, C-terminal domain"/>
    <property type="match status" value="1"/>
</dbReference>
<evidence type="ECO:0000256" key="3">
    <source>
        <dbReference type="ARBA" id="ARBA00011892"/>
    </source>
</evidence>
<dbReference type="NCBIfam" id="TIGR02644">
    <property type="entry name" value="Y_phosphoryl"/>
    <property type="match status" value="1"/>
</dbReference>
<dbReference type="InterPro" id="IPR017459">
    <property type="entry name" value="Glycosyl_Trfase_fam3_N_dom"/>
</dbReference>
<comment type="catalytic activity">
    <reaction evidence="6">
        <text>thymidine + phosphate = 2-deoxy-alpha-D-ribose 1-phosphate + thymine</text>
        <dbReference type="Rhea" id="RHEA:16037"/>
        <dbReference type="ChEBI" id="CHEBI:17748"/>
        <dbReference type="ChEBI" id="CHEBI:17821"/>
        <dbReference type="ChEBI" id="CHEBI:43474"/>
        <dbReference type="ChEBI" id="CHEBI:57259"/>
        <dbReference type="EC" id="2.4.2.4"/>
    </reaction>
</comment>
<sequence length="460" mass="49462">MQIETPQPVSYTCWIVYCHYSGLQSFSSPRRFLAMLPATLLAKKRDGQALSDAEIHYLVDGFCSGKVADYQMAAFAMAICINGMQSGEVSALTEAMVRSGDKLPRCSDRPRVDKHSTGGLGDKVSLILAPLLATCDVDVPMISGRGLGLTGGTLDKLESIAGFQTQLSMDESTKILRKTGAFIIGAGPDIAPADQRLYALRDVTGTVESVALITASILSKKLAARLDALVMDVKVGAGGFMKTLDQARILADSLVRVGAESDLPISVILSDMDQPLGAAIGNSIEVNEAVDVLQGIGPPEVRELTIQLAANGLVACHEGMSREDAIKKLTSNLDSGIAMERFERMVVAQGGRPDFPRPIGSELMIESPVDGWVEKIDCELLGQTVVELGGGRRQKQDRIDPSVGLQVHCRVGQRVRRGTPILSVHCDKRQHDDYKTPLQNAVKLSDQSVKSVPLIIEHMS</sequence>
<evidence type="ECO:0000256" key="2">
    <source>
        <dbReference type="ARBA" id="ARBA00011738"/>
    </source>
</evidence>
<evidence type="ECO:0000259" key="7">
    <source>
        <dbReference type="SMART" id="SM00941"/>
    </source>
</evidence>
<dbReference type="SUPFAM" id="SSF47648">
    <property type="entry name" value="Nucleoside phosphorylase/phosphoribosyltransferase N-terminal domain"/>
    <property type="match status" value="1"/>
</dbReference>
<dbReference type="AlphaFoldDB" id="M5RJS3"/>
<protein>
    <recommendedName>
        <fullName evidence="3">thymidine phosphorylase</fullName>
        <ecNumber evidence="3">2.4.2.4</ecNumber>
    </recommendedName>
</protein>
<comment type="subunit">
    <text evidence="2">Homodimer.</text>
</comment>
<dbReference type="Gene3D" id="3.40.1030.10">
    <property type="entry name" value="Nucleoside phosphorylase/phosphoribosyltransferase catalytic domain"/>
    <property type="match status" value="1"/>
</dbReference>
<dbReference type="PROSITE" id="PS00647">
    <property type="entry name" value="THYMID_PHOSPHORYLASE"/>
    <property type="match status" value="1"/>
</dbReference>
<dbReference type="Proteomes" id="UP000011991">
    <property type="component" value="Unassembled WGS sequence"/>
</dbReference>
<dbReference type="EC" id="2.4.2.4" evidence="3"/>
<evidence type="ECO:0000256" key="6">
    <source>
        <dbReference type="ARBA" id="ARBA00048550"/>
    </source>
</evidence>
<evidence type="ECO:0000256" key="1">
    <source>
        <dbReference type="ARBA" id="ARBA00006915"/>
    </source>
</evidence>
<keyword evidence="9" id="KW-1185">Reference proteome</keyword>
<dbReference type="InterPro" id="IPR035902">
    <property type="entry name" value="Nuc_phospho_transferase"/>
</dbReference>
<proteinExistence type="inferred from homology"/>
<dbReference type="GO" id="GO:0006213">
    <property type="term" value="P:pyrimidine nucleoside metabolic process"/>
    <property type="evidence" value="ECO:0007669"/>
    <property type="project" value="InterPro"/>
</dbReference>
<reference evidence="8 9" key="1">
    <citation type="journal article" date="2013" name="Mar. Genomics">
        <title>Expression of sulfatases in Rhodopirellula baltica and the diversity of sulfatases in the genus Rhodopirellula.</title>
        <authorList>
            <person name="Wegner C.E."/>
            <person name="Richter-Heitmann T."/>
            <person name="Klindworth A."/>
            <person name="Klockow C."/>
            <person name="Richter M."/>
            <person name="Achstetter T."/>
            <person name="Glockner F.O."/>
            <person name="Harder J."/>
        </authorList>
    </citation>
    <scope>NUCLEOTIDE SEQUENCE [LARGE SCALE GENOMIC DNA]</scope>
    <source>
        <strain evidence="8 9">SM1</strain>
    </source>
</reference>
<organism evidence="8 9">
    <name type="scientific">Rhodopirellula maiorica SM1</name>
    <dbReference type="NCBI Taxonomy" id="1265738"/>
    <lineage>
        <taxon>Bacteria</taxon>
        <taxon>Pseudomonadati</taxon>
        <taxon>Planctomycetota</taxon>
        <taxon>Planctomycetia</taxon>
        <taxon>Pirellulales</taxon>
        <taxon>Pirellulaceae</taxon>
        <taxon>Novipirellula</taxon>
    </lineage>
</organism>
<dbReference type="SUPFAM" id="SSF54680">
    <property type="entry name" value="Pyrimidine nucleoside phosphorylase C-terminal domain"/>
    <property type="match status" value="1"/>
</dbReference>
<evidence type="ECO:0000256" key="5">
    <source>
        <dbReference type="ARBA" id="ARBA00022679"/>
    </source>
</evidence>
<evidence type="ECO:0000313" key="9">
    <source>
        <dbReference type="Proteomes" id="UP000011991"/>
    </source>
</evidence>
<dbReference type="InterPro" id="IPR000053">
    <property type="entry name" value="Thymidine/pyrmidine_PPase"/>
</dbReference>
<evidence type="ECO:0000256" key="4">
    <source>
        <dbReference type="ARBA" id="ARBA00022676"/>
    </source>
</evidence>